<keyword evidence="17 20" id="KW-0472">Membrane</keyword>
<keyword evidence="24" id="KW-1185">Reference proteome</keyword>
<evidence type="ECO:0000256" key="6">
    <source>
        <dbReference type="ARBA" id="ARBA00019816"/>
    </source>
</evidence>
<evidence type="ECO:0000256" key="20">
    <source>
        <dbReference type="RuleBase" id="RU004494"/>
    </source>
</evidence>
<evidence type="ECO:0000256" key="11">
    <source>
        <dbReference type="ARBA" id="ARBA00022723"/>
    </source>
</evidence>
<dbReference type="Proteomes" id="UP000095042">
    <property type="component" value="Unassembled WGS sequence"/>
</dbReference>
<feature type="transmembrane region" description="Helical" evidence="20">
    <location>
        <begin position="23"/>
        <end position="44"/>
    </location>
</feature>
<evidence type="ECO:0000256" key="9">
    <source>
        <dbReference type="ARBA" id="ARBA00022692"/>
    </source>
</evidence>
<feature type="domain" description="Rieske" evidence="22">
    <location>
        <begin position="103"/>
        <end position="198"/>
    </location>
</feature>
<dbReference type="OrthoDB" id="9767869at2"/>
<evidence type="ECO:0000256" key="5">
    <source>
        <dbReference type="ARBA" id="ARBA00012951"/>
    </source>
</evidence>
<dbReference type="AlphaFoldDB" id="A0A1E3WCL0"/>
<evidence type="ECO:0000256" key="12">
    <source>
        <dbReference type="ARBA" id="ARBA00022967"/>
    </source>
</evidence>
<dbReference type="InterPro" id="IPR005805">
    <property type="entry name" value="Rieske_Fe-S_prot_C"/>
</dbReference>
<dbReference type="PRINTS" id="PR00162">
    <property type="entry name" value="RIESKE"/>
</dbReference>
<keyword evidence="10" id="KW-0001">2Fe-2S</keyword>
<dbReference type="EMBL" id="LPWD01000106">
    <property type="protein sequence ID" value="ODS03470.1"/>
    <property type="molecule type" value="Genomic_DNA"/>
</dbReference>
<dbReference type="Gene3D" id="2.102.10.10">
    <property type="entry name" value="Rieske [2Fe-2S] iron-sulphur domain"/>
    <property type="match status" value="1"/>
</dbReference>
<dbReference type="InterPro" id="IPR014349">
    <property type="entry name" value="Rieske_Fe-S_prot"/>
</dbReference>
<evidence type="ECO:0000256" key="3">
    <source>
        <dbReference type="ARBA" id="ARBA00010651"/>
    </source>
</evidence>
<protein>
    <recommendedName>
        <fullName evidence="6 20">Ubiquinol-cytochrome c reductase iron-sulfur subunit</fullName>
        <ecNumber evidence="5 20">7.1.1.8</ecNumber>
    </recommendedName>
</protein>
<comment type="caution">
    <text evidence="23">The sequence shown here is derived from an EMBL/GenBank/DDBJ whole genome shotgun (WGS) entry which is preliminary data.</text>
</comment>
<dbReference type="SUPFAM" id="SSF50022">
    <property type="entry name" value="ISP domain"/>
    <property type="match status" value="1"/>
</dbReference>
<comment type="miscellaneous">
    <text evidence="20">The Rieske protein is a high potential 2Fe-2S protein.</text>
</comment>
<dbReference type="Pfam" id="PF00355">
    <property type="entry name" value="Rieske"/>
    <property type="match status" value="1"/>
</dbReference>
<dbReference type="CDD" id="cd03470">
    <property type="entry name" value="Rieske_cytochrome_bc1"/>
    <property type="match status" value="1"/>
</dbReference>
<keyword evidence="14 20" id="KW-1133">Transmembrane helix</keyword>
<keyword evidence="12" id="KW-1278">Translocase</keyword>
<accession>A0A1E3WCL0</accession>
<dbReference type="NCBIfam" id="TIGR01416">
    <property type="entry name" value="Rieske_proteo"/>
    <property type="match status" value="1"/>
</dbReference>
<evidence type="ECO:0000256" key="15">
    <source>
        <dbReference type="ARBA" id="ARBA00023004"/>
    </source>
</evidence>
<evidence type="ECO:0000256" key="16">
    <source>
        <dbReference type="ARBA" id="ARBA00023014"/>
    </source>
</evidence>
<keyword evidence="13 20" id="KW-0249">Electron transport</keyword>
<organism evidence="23 24">
    <name type="scientific">Methyloceanibacter marginalis</name>
    <dbReference type="NCBI Taxonomy" id="1774971"/>
    <lineage>
        <taxon>Bacteria</taxon>
        <taxon>Pseudomonadati</taxon>
        <taxon>Pseudomonadota</taxon>
        <taxon>Alphaproteobacteria</taxon>
        <taxon>Hyphomicrobiales</taxon>
        <taxon>Hyphomicrobiaceae</taxon>
        <taxon>Methyloceanibacter</taxon>
    </lineage>
</organism>
<comment type="subunit">
    <text evidence="4 21">The main subunits of complex b-c1 are: cytochrome b, cytochrome c1 and the Rieske protein.</text>
</comment>
<proteinExistence type="inferred from homology"/>
<dbReference type="PANTHER" id="PTHR10134">
    <property type="entry name" value="CYTOCHROME B-C1 COMPLEX SUBUNIT RIESKE, MITOCHONDRIAL"/>
    <property type="match status" value="1"/>
</dbReference>
<evidence type="ECO:0000256" key="19">
    <source>
        <dbReference type="ARBA" id="ARBA00029351"/>
    </source>
</evidence>
<dbReference type="PROSITE" id="PS51296">
    <property type="entry name" value="RIESKE"/>
    <property type="match status" value="1"/>
</dbReference>
<comment type="subcellular location">
    <subcellularLocation>
        <location evidence="2">Cell membrane</location>
        <topology evidence="2">Single-pass membrane protein</topology>
    </subcellularLocation>
</comment>
<comment type="cofactor">
    <cofactor evidence="20">
        <name>[2Fe-2S] cluster</name>
        <dbReference type="ChEBI" id="CHEBI:190135"/>
    </cofactor>
    <text evidence="20">Binds 1 [2Fe-2S] cluster per subunit.</text>
</comment>
<evidence type="ECO:0000256" key="13">
    <source>
        <dbReference type="ARBA" id="ARBA00022982"/>
    </source>
</evidence>
<dbReference type="RefSeq" id="WP_069623339.1">
    <property type="nucleotide sequence ID" value="NZ_LPWD01000106.1"/>
</dbReference>
<dbReference type="Gene3D" id="1.20.5.510">
    <property type="entry name" value="Single helix bin"/>
    <property type="match status" value="1"/>
</dbReference>
<evidence type="ECO:0000256" key="10">
    <source>
        <dbReference type="ARBA" id="ARBA00022714"/>
    </source>
</evidence>
<evidence type="ECO:0000256" key="7">
    <source>
        <dbReference type="ARBA" id="ARBA00022448"/>
    </source>
</evidence>
<keyword evidence="11" id="KW-0479">Metal-binding</keyword>
<reference evidence="23 24" key="1">
    <citation type="journal article" date="2016" name="Environ. Microbiol.">
        <title>New Methyloceanibacter diversity from North Sea sediments includes methanotroph containing solely the soluble methane monooxygenase.</title>
        <authorList>
            <person name="Vekeman B."/>
            <person name="Kerckhof F.M."/>
            <person name="Cremers G."/>
            <person name="de Vos P."/>
            <person name="Vandamme P."/>
            <person name="Boon N."/>
            <person name="Op den Camp H.J."/>
            <person name="Heylen K."/>
        </authorList>
    </citation>
    <scope>NUCLEOTIDE SEQUENCE [LARGE SCALE GENOMIC DNA]</scope>
    <source>
        <strain evidence="23 24">R-67177</strain>
    </source>
</reference>
<evidence type="ECO:0000259" key="22">
    <source>
        <dbReference type="PROSITE" id="PS51296"/>
    </source>
</evidence>
<evidence type="ECO:0000256" key="17">
    <source>
        <dbReference type="ARBA" id="ARBA00023136"/>
    </source>
</evidence>
<keyword evidence="18" id="KW-1015">Disulfide bond</keyword>
<gene>
    <name evidence="23" type="ORF">AUC71_09570</name>
</gene>
<evidence type="ECO:0000256" key="2">
    <source>
        <dbReference type="ARBA" id="ARBA00004162"/>
    </source>
</evidence>
<evidence type="ECO:0000256" key="21">
    <source>
        <dbReference type="RuleBase" id="RU004497"/>
    </source>
</evidence>
<dbReference type="GO" id="GO:0046872">
    <property type="term" value="F:metal ion binding"/>
    <property type="evidence" value="ECO:0007669"/>
    <property type="project" value="UniProtKB-KW"/>
</dbReference>
<evidence type="ECO:0000256" key="18">
    <source>
        <dbReference type="ARBA" id="ARBA00023157"/>
    </source>
</evidence>
<dbReference type="FunFam" id="2.102.10.10:FF:000001">
    <property type="entry name" value="Cytochrome b-c1 complex subunit Rieske, mitochondrial"/>
    <property type="match status" value="1"/>
</dbReference>
<evidence type="ECO:0000256" key="4">
    <source>
        <dbReference type="ARBA" id="ARBA00011649"/>
    </source>
</evidence>
<keyword evidence="15" id="KW-0408">Iron</keyword>
<dbReference type="EC" id="7.1.1.8" evidence="5 20"/>
<evidence type="ECO:0000256" key="1">
    <source>
        <dbReference type="ARBA" id="ARBA00002444"/>
    </source>
</evidence>
<evidence type="ECO:0000313" key="23">
    <source>
        <dbReference type="EMBL" id="ODS03470.1"/>
    </source>
</evidence>
<dbReference type="Pfam" id="PF10399">
    <property type="entry name" value="UCR_Fe-S_N"/>
    <property type="match status" value="1"/>
</dbReference>
<comment type="similarity">
    <text evidence="3">Belongs to the Rieske iron-sulfur protein family.</text>
</comment>
<keyword evidence="9 20" id="KW-0812">Transmembrane</keyword>
<keyword evidence="7 20" id="KW-0813">Transport</keyword>
<evidence type="ECO:0000256" key="8">
    <source>
        <dbReference type="ARBA" id="ARBA00022475"/>
    </source>
</evidence>
<dbReference type="InterPro" id="IPR019470">
    <property type="entry name" value="Ubiq_cytC_Rdtase_Fe-S_su_TAT"/>
</dbReference>
<dbReference type="InterPro" id="IPR017941">
    <property type="entry name" value="Rieske_2Fe-2S"/>
</dbReference>
<sequence>MANPDTSTDPSLLKDDDASRRDVILIGAGGFAAIGGAAMLWPLLDQMNPDASTLSLASTDVDLAPIEEGQAITVMWRGKPIFIRHRTAKEVEEATGVKVDDLIDPLARNANLPDDAPATDDNRAAPEREPWLVMIGICTHLGCIPQGQAPGQYKGDYGGWFCPCHGSQYDTAGRVRVGPAPQNMYIPPYTFTSDTKITIG</sequence>
<keyword evidence="8" id="KW-1003">Cell membrane</keyword>
<name>A0A1E3WCL0_9HYPH</name>
<dbReference type="InterPro" id="IPR006317">
    <property type="entry name" value="Ubiquinol_cyt_c_Rdtase_Fe-S-su"/>
</dbReference>
<dbReference type="GO" id="GO:0051537">
    <property type="term" value="F:2 iron, 2 sulfur cluster binding"/>
    <property type="evidence" value="ECO:0007669"/>
    <property type="project" value="UniProtKB-KW"/>
</dbReference>
<comment type="function">
    <text evidence="1">Component of the ubiquinol-cytochrome c reductase complex (complex III or cytochrome b-c1 complex), which is a respiratory chain that generates an electrochemical potential coupled to ATP synthesis.</text>
</comment>
<evidence type="ECO:0000313" key="24">
    <source>
        <dbReference type="Proteomes" id="UP000095042"/>
    </source>
</evidence>
<dbReference type="GO" id="GO:0005886">
    <property type="term" value="C:plasma membrane"/>
    <property type="evidence" value="ECO:0007669"/>
    <property type="project" value="UniProtKB-SubCell"/>
</dbReference>
<comment type="catalytic activity">
    <reaction evidence="19 20">
        <text>a quinol + 2 Fe(III)-[cytochrome c](out) = a quinone + 2 Fe(II)-[cytochrome c](out) + 2 H(+)(out)</text>
        <dbReference type="Rhea" id="RHEA:11484"/>
        <dbReference type="Rhea" id="RHEA-COMP:10350"/>
        <dbReference type="Rhea" id="RHEA-COMP:14399"/>
        <dbReference type="ChEBI" id="CHEBI:15378"/>
        <dbReference type="ChEBI" id="CHEBI:24646"/>
        <dbReference type="ChEBI" id="CHEBI:29033"/>
        <dbReference type="ChEBI" id="CHEBI:29034"/>
        <dbReference type="ChEBI" id="CHEBI:132124"/>
        <dbReference type="EC" id="7.1.1.8"/>
    </reaction>
</comment>
<dbReference type="InterPro" id="IPR036922">
    <property type="entry name" value="Rieske_2Fe-2S_sf"/>
</dbReference>
<dbReference type="GO" id="GO:0008121">
    <property type="term" value="F:quinol-cytochrome-c reductase activity"/>
    <property type="evidence" value="ECO:0007669"/>
    <property type="project" value="UniProtKB-EC"/>
</dbReference>
<keyword evidence="16" id="KW-0411">Iron-sulfur</keyword>
<evidence type="ECO:0000256" key="14">
    <source>
        <dbReference type="ARBA" id="ARBA00022989"/>
    </source>
</evidence>